<gene>
    <name evidence="6" type="ORF">LFA_2351</name>
</gene>
<organism evidence="6 7">
    <name type="scientific">Legionella fallonii LLAP-10</name>
    <dbReference type="NCBI Taxonomy" id="1212491"/>
    <lineage>
        <taxon>Bacteria</taxon>
        <taxon>Pseudomonadati</taxon>
        <taxon>Pseudomonadota</taxon>
        <taxon>Gammaproteobacteria</taxon>
        <taxon>Legionellales</taxon>
        <taxon>Legionellaceae</taxon>
        <taxon>Legionella</taxon>
    </lineage>
</organism>
<proteinExistence type="predicted"/>
<protein>
    <submittedName>
        <fullName evidence="6">Putative transcriptional regulator, TetR family</fullName>
    </submittedName>
</protein>
<keyword evidence="7" id="KW-1185">Reference proteome</keyword>
<dbReference type="KEGG" id="lfa:LFA_2351"/>
<dbReference type="SUPFAM" id="SSF48498">
    <property type="entry name" value="Tetracyclin repressor-like, C-terminal domain"/>
    <property type="match status" value="1"/>
</dbReference>
<dbReference type="EMBL" id="LN614827">
    <property type="protein sequence ID" value="CEG57722.1"/>
    <property type="molecule type" value="Genomic_DNA"/>
</dbReference>
<dbReference type="GO" id="GO:0003677">
    <property type="term" value="F:DNA binding"/>
    <property type="evidence" value="ECO:0007669"/>
    <property type="project" value="UniProtKB-UniRule"/>
</dbReference>
<dbReference type="PRINTS" id="PR00455">
    <property type="entry name" value="HTHTETR"/>
</dbReference>
<evidence type="ECO:0000313" key="7">
    <source>
        <dbReference type="Proteomes" id="UP000032430"/>
    </source>
</evidence>
<evidence type="ECO:0000256" key="3">
    <source>
        <dbReference type="ARBA" id="ARBA00023163"/>
    </source>
</evidence>
<dbReference type="PANTHER" id="PTHR47506:SF1">
    <property type="entry name" value="HTH-TYPE TRANSCRIPTIONAL REGULATOR YJDC"/>
    <property type="match status" value="1"/>
</dbReference>
<dbReference type="Gene3D" id="1.10.357.10">
    <property type="entry name" value="Tetracycline Repressor, domain 2"/>
    <property type="match status" value="1"/>
</dbReference>
<evidence type="ECO:0000256" key="2">
    <source>
        <dbReference type="ARBA" id="ARBA00023125"/>
    </source>
</evidence>
<dbReference type="Pfam" id="PF00440">
    <property type="entry name" value="TetR_N"/>
    <property type="match status" value="1"/>
</dbReference>
<feature type="DNA-binding region" description="H-T-H motif" evidence="4">
    <location>
        <begin position="30"/>
        <end position="49"/>
    </location>
</feature>
<accession>A0A098G5J0</accession>
<dbReference type="Proteomes" id="UP000032430">
    <property type="component" value="Chromosome I"/>
</dbReference>
<dbReference type="InterPro" id="IPR036271">
    <property type="entry name" value="Tet_transcr_reg_TetR-rel_C_sf"/>
</dbReference>
<feature type="domain" description="HTH tetR-type" evidence="5">
    <location>
        <begin position="7"/>
        <end position="67"/>
    </location>
</feature>
<sequence length="194" mass="21944">MTTMNYTETQENILNAAESLIQKRGYNAFSYKDISAIVGIKTSSIHYHYPSKEDLAVAVIDWQLHKIVTPLDEIKGQKELSAKEKLIALIDAITALTYNDEKKMCLGGMLASDALSLPESVQSKARYFFNILYYWIEEVLAAGRLLGEVNLLYPIDDFAHYLILQIEGSLLMSRLYGDAADINLVKQFINHVMM</sequence>
<evidence type="ECO:0000313" key="6">
    <source>
        <dbReference type="EMBL" id="CEG57722.1"/>
    </source>
</evidence>
<evidence type="ECO:0000256" key="1">
    <source>
        <dbReference type="ARBA" id="ARBA00023015"/>
    </source>
</evidence>
<name>A0A098G5J0_9GAMM</name>
<dbReference type="STRING" id="1212491.LFA_2351"/>
<keyword evidence="2 4" id="KW-0238">DNA-binding</keyword>
<keyword evidence="1" id="KW-0805">Transcription regulation</keyword>
<dbReference type="SUPFAM" id="SSF46689">
    <property type="entry name" value="Homeodomain-like"/>
    <property type="match status" value="1"/>
</dbReference>
<evidence type="ECO:0000256" key="4">
    <source>
        <dbReference type="PROSITE-ProRule" id="PRU00335"/>
    </source>
</evidence>
<dbReference type="HOGENOM" id="CLU_069356_28_4_6"/>
<dbReference type="AlphaFoldDB" id="A0A098G5J0"/>
<dbReference type="PANTHER" id="PTHR47506">
    <property type="entry name" value="TRANSCRIPTIONAL REGULATORY PROTEIN"/>
    <property type="match status" value="1"/>
</dbReference>
<reference evidence="7" key="1">
    <citation type="submission" date="2014-09" db="EMBL/GenBank/DDBJ databases">
        <authorList>
            <person name="Gomez-Valero L."/>
        </authorList>
    </citation>
    <scope>NUCLEOTIDE SEQUENCE [LARGE SCALE GENOMIC DNA]</scope>
    <source>
        <strain evidence="7">ATCC700992</strain>
    </source>
</reference>
<dbReference type="PROSITE" id="PS50977">
    <property type="entry name" value="HTH_TETR_2"/>
    <property type="match status" value="1"/>
</dbReference>
<dbReference type="InterPro" id="IPR001647">
    <property type="entry name" value="HTH_TetR"/>
</dbReference>
<evidence type="ECO:0000259" key="5">
    <source>
        <dbReference type="PROSITE" id="PS50977"/>
    </source>
</evidence>
<keyword evidence="3" id="KW-0804">Transcription</keyword>
<dbReference type="InterPro" id="IPR009057">
    <property type="entry name" value="Homeodomain-like_sf"/>
</dbReference>